<feature type="chain" id="PRO_5047272544" evidence="1">
    <location>
        <begin position="19"/>
        <end position="203"/>
    </location>
</feature>
<feature type="signal peptide" evidence="1">
    <location>
        <begin position="1"/>
        <end position="18"/>
    </location>
</feature>
<dbReference type="NCBIfam" id="TIGR02595">
    <property type="entry name" value="PEP_CTERM"/>
    <property type="match status" value="1"/>
</dbReference>
<evidence type="ECO:0000256" key="1">
    <source>
        <dbReference type="SAM" id="SignalP"/>
    </source>
</evidence>
<organism evidence="3 4">
    <name type="scientific">Aquincola tertiaricarbonis</name>
    <dbReference type="NCBI Taxonomy" id="391953"/>
    <lineage>
        <taxon>Bacteria</taxon>
        <taxon>Pseudomonadati</taxon>
        <taxon>Pseudomonadota</taxon>
        <taxon>Betaproteobacteria</taxon>
        <taxon>Burkholderiales</taxon>
        <taxon>Sphaerotilaceae</taxon>
        <taxon>Aquincola</taxon>
    </lineage>
</organism>
<keyword evidence="4" id="KW-1185">Reference proteome</keyword>
<sequence length="203" mass="20724">MKAMWIAALAAVAGTAQAATVVNVPGADGGAGTVEAVSYPVAAGTVLTFTNAVTLDLAAGDYLLTPTVVGRTAGATFGGWNFQSTVGGSWGNHFVAGADLGNGRYQVLLDATTVPEPTCKNHFCAYDSEQQAIDAWLATPAFRLRLDSATRVGFVSADYYLPDNLGGISFVVSSVPEPASAALLAAGALLLGWRLRQARGGAS</sequence>
<evidence type="ECO:0000259" key="2">
    <source>
        <dbReference type="Pfam" id="PF07589"/>
    </source>
</evidence>
<dbReference type="Proteomes" id="UP001056201">
    <property type="component" value="Chromosome 1"/>
</dbReference>
<dbReference type="Pfam" id="PF07589">
    <property type="entry name" value="PEP-CTERM"/>
    <property type="match status" value="1"/>
</dbReference>
<evidence type="ECO:0000313" key="3">
    <source>
        <dbReference type="EMBL" id="URI06012.1"/>
    </source>
</evidence>
<accession>A0ABY4S2C9</accession>
<evidence type="ECO:0000313" key="4">
    <source>
        <dbReference type="Proteomes" id="UP001056201"/>
    </source>
</evidence>
<protein>
    <submittedName>
        <fullName evidence="3">PEP-CTERM sorting domain-containing protein</fullName>
    </submittedName>
</protein>
<name>A0ABY4S2C9_AQUTE</name>
<feature type="domain" description="Ice-binding protein C-terminal" evidence="2">
    <location>
        <begin position="174"/>
        <end position="196"/>
    </location>
</feature>
<dbReference type="RefSeq" id="WP_250194277.1">
    <property type="nucleotide sequence ID" value="NZ_CP097635.1"/>
</dbReference>
<gene>
    <name evidence="3" type="ORF">MW290_08695</name>
</gene>
<keyword evidence="1" id="KW-0732">Signal</keyword>
<dbReference type="InterPro" id="IPR013424">
    <property type="entry name" value="Ice-binding_C"/>
</dbReference>
<reference evidence="3" key="1">
    <citation type="submission" date="2022-05" db="EMBL/GenBank/DDBJ databases">
        <title>An RpoN-dependent PEP-CTERM gene is involved in floc formation of an Aquincola tertiaricarbonis strain.</title>
        <authorList>
            <person name="Qiu D."/>
            <person name="Xia M."/>
        </authorList>
    </citation>
    <scope>NUCLEOTIDE SEQUENCE</scope>
    <source>
        <strain evidence="3">RN12</strain>
    </source>
</reference>
<proteinExistence type="predicted"/>
<dbReference type="EMBL" id="CP097635">
    <property type="protein sequence ID" value="URI06012.1"/>
    <property type="molecule type" value="Genomic_DNA"/>
</dbReference>